<protein>
    <recommendedName>
        <fullName evidence="2">tRNA (adenine(58)-N(1))-methyltransferase</fullName>
        <ecNumber evidence="2">2.1.1.220</ecNumber>
    </recommendedName>
</protein>
<reference evidence="10 11" key="1">
    <citation type="journal article" date="2023" name="Int. J. Mol. Sci.">
        <title>De Novo Assembly and Annotation of 11 Diverse Shrub Willow (Salix) Genomes Reveals Novel Gene Organization in Sex-Linked Regions.</title>
        <authorList>
            <person name="Hyden B."/>
            <person name="Feng K."/>
            <person name="Yates T.B."/>
            <person name="Jawdy S."/>
            <person name="Cereghino C."/>
            <person name="Smart L.B."/>
            <person name="Muchero W."/>
        </authorList>
    </citation>
    <scope>NUCLEOTIDE SEQUENCE [LARGE SCALE GENOMIC DNA]</scope>
    <source>
        <tissue evidence="10">Shoot tip</tissue>
    </source>
</reference>
<keyword evidence="5" id="KW-0949">S-adenosyl-L-methionine</keyword>
<feature type="region of interest" description="Disordered" evidence="8">
    <location>
        <begin position="270"/>
        <end position="300"/>
    </location>
</feature>
<evidence type="ECO:0000256" key="7">
    <source>
        <dbReference type="ARBA" id="ARBA00023242"/>
    </source>
</evidence>
<accession>A0AAD6L6R6</accession>
<dbReference type="PANTHER" id="PTHR12133">
    <property type="entry name" value="TRNA (ADENINE(58)-N(1))-METHYLTRANSFERASE"/>
    <property type="match status" value="1"/>
</dbReference>
<name>A0AAD6L6R6_9ROSI</name>
<proteinExistence type="predicted"/>
<dbReference type="GO" id="GO:0030488">
    <property type="term" value="P:tRNA methylation"/>
    <property type="evidence" value="ECO:0007669"/>
    <property type="project" value="InterPro"/>
</dbReference>
<evidence type="ECO:0000313" key="10">
    <source>
        <dbReference type="EMBL" id="KAJ6435705.1"/>
    </source>
</evidence>
<keyword evidence="3" id="KW-0489">Methyltransferase</keyword>
<dbReference type="Proteomes" id="UP001162972">
    <property type="component" value="Chromosome 18"/>
</dbReference>
<dbReference type="PROSITE" id="PS51620">
    <property type="entry name" value="SAM_TRM61"/>
    <property type="match status" value="1"/>
</dbReference>
<evidence type="ECO:0000256" key="2">
    <source>
        <dbReference type="ARBA" id="ARBA00012796"/>
    </source>
</evidence>
<evidence type="ECO:0000256" key="8">
    <source>
        <dbReference type="SAM" id="MobiDB-lite"/>
    </source>
</evidence>
<keyword evidence="6" id="KW-0819">tRNA processing</keyword>
<sequence>MVLQALVSVTLMPFEEEINFTIGYSPVMFKSGQESRALETYGLVNSCMVWLLRLSYCSSDGTKKLSFGGSIKDGDLVIVYEKRDVMKAVKLQLLNYGLWFLSHRTQILYIADISFLITYLEIVPGSLVLESGTGSGSLTTSLARAVAPTGHVYTFDFHQQRAASAREDFQSTGVDSLVTVGVRDIQGEGFPDEYSGLADSVFLDLPQPWLAIPSAGKMLKQDGTLCSFSPCIEQVQRTCESLKSNFRDIRTFEVLLRTFEAHEGKIDSCQGEEGLSVRSPPCKRRHRSSEGSTMQDSSIKVRPCADARGHTGYLTFSRLQCLS</sequence>
<evidence type="ECO:0000256" key="5">
    <source>
        <dbReference type="ARBA" id="ARBA00022691"/>
    </source>
</evidence>
<evidence type="ECO:0000313" key="11">
    <source>
        <dbReference type="Proteomes" id="UP001162972"/>
    </source>
</evidence>
<dbReference type="AlphaFoldDB" id="A0AAD6L6R6"/>
<gene>
    <name evidence="10" type="ORF">OIU84_000838</name>
</gene>
<comment type="subcellular location">
    <subcellularLocation>
        <location evidence="1">Nucleus</location>
    </subcellularLocation>
</comment>
<feature type="domain" description="tRNA (adenine(58)-N(1))-methyltransferase catalytic subunit TRM61 C-terminal" evidence="9">
    <location>
        <begin position="100"/>
        <end position="318"/>
    </location>
</feature>
<dbReference type="SUPFAM" id="SSF53335">
    <property type="entry name" value="S-adenosyl-L-methionine-dependent methyltransferases"/>
    <property type="match status" value="1"/>
</dbReference>
<dbReference type="GO" id="GO:0005634">
    <property type="term" value="C:nucleus"/>
    <property type="evidence" value="ECO:0007669"/>
    <property type="project" value="UniProtKB-SubCell"/>
</dbReference>
<evidence type="ECO:0000256" key="3">
    <source>
        <dbReference type="ARBA" id="ARBA00022603"/>
    </source>
</evidence>
<keyword evidence="7" id="KW-0539">Nucleus</keyword>
<dbReference type="EMBL" id="JAPFFJ010000001">
    <property type="protein sequence ID" value="KAJ6435705.1"/>
    <property type="molecule type" value="Genomic_DNA"/>
</dbReference>
<keyword evidence="11" id="KW-1185">Reference proteome</keyword>
<dbReference type="EC" id="2.1.1.220" evidence="2"/>
<dbReference type="InterPro" id="IPR014816">
    <property type="entry name" value="tRNA_MeTrfase_Gcd14"/>
</dbReference>
<evidence type="ECO:0000256" key="6">
    <source>
        <dbReference type="ARBA" id="ARBA00022694"/>
    </source>
</evidence>
<dbReference type="Gene3D" id="3.40.50.150">
    <property type="entry name" value="Vaccinia Virus protein VP39"/>
    <property type="match status" value="1"/>
</dbReference>
<dbReference type="Pfam" id="PF08704">
    <property type="entry name" value="GCD14"/>
    <property type="match status" value="1"/>
</dbReference>
<organism evidence="10 11">
    <name type="scientific">Salix udensis</name>
    <dbReference type="NCBI Taxonomy" id="889485"/>
    <lineage>
        <taxon>Eukaryota</taxon>
        <taxon>Viridiplantae</taxon>
        <taxon>Streptophyta</taxon>
        <taxon>Embryophyta</taxon>
        <taxon>Tracheophyta</taxon>
        <taxon>Spermatophyta</taxon>
        <taxon>Magnoliopsida</taxon>
        <taxon>eudicotyledons</taxon>
        <taxon>Gunneridae</taxon>
        <taxon>Pentapetalae</taxon>
        <taxon>rosids</taxon>
        <taxon>fabids</taxon>
        <taxon>Malpighiales</taxon>
        <taxon>Salicaceae</taxon>
        <taxon>Saliceae</taxon>
        <taxon>Salix</taxon>
    </lineage>
</organism>
<dbReference type="GO" id="GO:0160107">
    <property type="term" value="F:tRNA (adenine(58)-N1)-methyltransferase activity"/>
    <property type="evidence" value="ECO:0007669"/>
    <property type="project" value="UniProtKB-EC"/>
</dbReference>
<dbReference type="InterPro" id="IPR049470">
    <property type="entry name" value="TRM61_C"/>
</dbReference>
<keyword evidence="4" id="KW-0808">Transferase</keyword>
<dbReference type="GO" id="GO:0031515">
    <property type="term" value="C:tRNA (m1A) methyltransferase complex"/>
    <property type="evidence" value="ECO:0007669"/>
    <property type="project" value="InterPro"/>
</dbReference>
<comment type="caution">
    <text evidence="10">The sequence shown here is derived from an EMBL/GenBank/DDBJ whole genome shotgun (WGS) entry which is preliminary data.</text>
</comment>
<dbReference type="FunFam" id="3.40.50.150:FF:000227">
    <property type="entry name" value="tRNA (adenine(58)-N(1))-methyltransferase"/>
    <property type="match status" value="1"/>
</dbReference>
<evidence type="ECO:0000256" key="4">
    <source>
        <dbReference type="ARBA" id="ARBA00022679"/>
    </source>
</evidence>
<evidence type="ECO:0000256" key="1">
    <source>
        <dbReference type="ARBA" id="ARBA00004123"/>
    </source>
</evidence>
<dbReference type="InterPro" id="IPR029063">
    <property type="entry name" value="SAM-dependent_MTases_sf"/>
</dbReference>
<evidence type="ECO:0000259" key="9">
    <source>
        <dbReference type="Pfam" id="PF08704"/>
    </source>
</evidence>
<dbReference type="PANTHER" id="PTHR12133:SF2">
    <property type="entry name" value="TRNA (ADENINE(58)-N(1))-METHYLTRANSFERASE CATALYTIC SUBUNIT TRMT61A"/>
    <property type="match status" value="1"/>
</dbReference>